<evidence type="ECO:0000313" key="3">
    <source>
        <dbReference type="Proteomes" id="UP000298438"/>
    </source>
</evidence>
<evidence type="ECO:0000313" key="2">
    <source>
        <dbReference type="EMBL" id="TFW22435.1"/>
    </source>
</evidence>
<sequence>MFQAFGFGGVPCARCGHKQASDSAYCERCGMAAGTPRNEPVLRDNRWIAAPNEFAVFFGVRELSGLFVKTLRVPATTRAYILQGGQATEVPQGEYEIEGFFTRLNNLLRDRHAEILITRTAALPVRFGFEGLRTAEGLEVALDVSISIKIENVAAFAQHFMTVPGTITEAHLQELLAPSVRQLAAEFTGSQALREMSRNRDLRAQLDERLHSALRLRLAQFGLAAVDVDTLTLRHDKLNANRERAGSLWLIAEGRQADLEHTKALDQLYNDEEWQRIWREEQEARLRFRHAEMKQDQDVENRELVLQRTDRMQAIRLREIELYGRVAESQNRIEALRLDAAEVLAQLEHEATQKKSARAGEAAEWAHVRDLARVKMRAALEAAQQDAQHERQFAQQRFMHQLVQQQIRNKIEQALAIEDEAHKRGQLALLHQAERDAKLRLQALEAEHHRAALQSLAIDFAARERAAQRDESLKDAIGHEDVEQVNQRIAALRRSGASADAIAQQEKLLRTIEADAAYERKRMELRIEEGDATWQREVQRMETLAQVDDTAKLVLAPAANAELLADVMKTRVHATMNAGQLQGLAGVEAARTPKTNTDSPAPRICANGHAAGPQDRYCPQCGVELTQ</sequence>
<protein>
    <recommendedName>
        <fullName evidence="1">Band 7 domain-containing protein</fullName>
    </recommendedName>
</protein>
<name>A0A4Y9SJB1_9BURK</name>
<gene>
    <name evidence="2" type="ORF">E4L96_07850</name>
</gene>
<accession>A0A4Y9SJB1</accession>
<feature type="domain" description="Band 7" evidence="1">
    <location>
        <begin position="126"/>
        <end position="233"/>
    </location>
</feature>
<organism evidence="2 3">
    <name type="scientific">Zemynaea arenosa</name>
    <dbReference type="NCBI Taxonomy" id="2561931"/>
    <lineage>
        <taxon>Bacteria</taxon>
        <taxon>Pseudomonadati</taxon>
        <taxon>Pseudomonadota</taxon>
        <taxon>Betaproteobacteria</taxon>
        <taxon>Burkholderiales</taxon>
        <taxon>Oxalobacteraceae</taxon>
        <taxon>Telluria group</taxon>
        <taxon>Zemynaea</taxon>
    </lineage>
</organism>
<reference evidence="2 3" key="1">
    <citation type="submission" date="2019-03" db="EMBL/GenBank/DDBJ databases">
        <title>Draft Genome Sequence of Massilia arenosa sp. nov., a Novel Massilia Species Isolated from a Sandy-loam Maize Soil.</title>
        <authorList>
            <person name="Raths R."/>
            <person name="Peta V."/>
            <person name="Bucking H."/>
        </authorList>
    </citation>
    <scope>NUCLEOTIDE SEQUENCE [LARGE SCALE GENOMIC DNA]</scope>
    <source>
        <strain evidence="2 3">MC02</strain>
    </source>
</reference>
<keyword evidence="3" id="KW-1185">Reference proteome</keyword>
<dbReference type="Proteomes" id="UP000298438">
    <property type="component" value="Unassembled WGS sequence"/>
</dbReference>
<dbReference type="InterPro" id="IPR001107">
    <property type="entry name" value="Band_7"/>
</dbReference>
<dbReference type="Pfam" id="PF01145">
    <property type="entry name" value="Band_7"/>
    <property type="match status" value="1"/>
</dbReference>
<comment type="caution">
    <text evidence="2">The sequence shown here is derived from an EMBL/GenBank/DDBJ whole genome shotgun (WGS) entry which is preliminary data.</text>
</comment>
<dbReference type="EMBL" id="SPVF01000106">
    <property type="protein sequence ID" value="TFW22435.1"/>
    <property type="molecule type" value="Genomic_DNA"/>
</dbReference>
<proteinExistence type="predicted"/>
<dbReference type="RefSeq" id="WP_135206660.1">
    <property type="nucleotide sequence ID" value="NZ_SPVF01000106.1"/>
</dbReference>
<evidence type="ECO:0000259" key="1">
    <source>
        <dbReference type="Pfam" id="PF01145"/>
    </source>
</evidence>
<dbReference type="OrthoDB" id="8732202at2"/>
<dbReference type="AlphaFoldDB" id="A0A4Y9SJB1"/>